<gene>
    <name evidence="4" type="ORF">DES40_2251</name>
</gene>
<organism evidence="4 5">
    <name type="scientific">Litorimonas taeanensis</name>
    <dbReference type="NCBI Taxonomy" id="568099"/>
    <lineage>
        <taxon>Bacteria</taxon>
        <taxon>Pseudomonadati</taxon>
        <taxon>Pseudomonadota</taxon>
        <taxon>Alphaproteobacteria</taxon>
        <taxon>Maricaulales</taxon>
        <taxon>Robiginitomaculaceae</taxon>
    </lineage>
</organism>
<keyword evidence="2" id="KW-1133">Transmembrane helix</keyword>
<sequence length="614" mass="64966">MNDSAFTKPVSPSIPKTSYVLGSVIVIALGSMTIASAQSPFANQKKQQAWELPQNTQTQSPPQQRATQQPITQTPTTTQSYPSAAPAATSYSGPYSSQQASQPYTSQPNTTPSQSGYASPLTSQQTAPTPPRATSPKATPTSNYYYPQPSSSSPTGQSAPLNNSVPQNNAPQNNNGVYYYGGQSGGHAAPYSNSPYQPASTQTYPAQTYPPQATRQGPKSWKEKLGLDRISTVFRGFVKGGVGAVHQDTGADSDWDDAYIGDAKAEFEISAITDSGYEYGVNLEGRAQYDKNRRGFGGRVTDCPPTELGCSSAVIEGTPTALRGHTSRFYSFGVDDAKESELALESAHLFLRSAYGDFTIGRDDGAAYLFSLGAPSLLAIGASNSSTDYTGLDGVKTVNDASGFSEKITYTSPRLLGDTVGVGVQIGGSYALNARACGVDYCVKATDVVGTASPDIEDIFEVGLALDRTFTNGLKMEATATYAVGSEQSGYDAFDDLKSYNVGAEVSWMDVTLGGSFLQSNNGLANGDYQAWDIGATWKPSALGFTLGYGHAKDENVSLLSDQFLAGISYDFDKFTLGAGAQYIERETYGFDGTAIAPSTDKATALFVEGGFKF</sequence>
<dbReference type="GO" id="GO:0016020">
    <property type="term" value="C:membrane"/>
    <property type="evidence" value="ECO:0007669"/>
    <property type="project" value="InterPro"/>
</dbReference>
<feature type="domain" description="Porin" evidence="3">
    <location>
        <begin position="235"/>
        <end position="587"/>
    </location>
</feature>
<evidence type="ECO:0000313" key="5">
    <source>
        <dbReference type="Proteomes" id="UP000282211"/>
    </source>
</evidence>
<name>A0A420WEP5_9PROT</name>
<accession>A0A420WEP5</accession>
<dbReference type="OrthoDB" id="6758483at2"/>
<evidence type="ECO:0000256" key="1">
    <source>
        <dbReference type="SAM" id="MobiDB-lite"/>
    </source>
</evidence>
<dbReference type="InterPro" id="IPR023614">
    <property type="entry name" value="Porin_dom_sf"/>
</dbReference>
<dbReference type="Proteomes" id="UP000282211">
    <property type="component" value="Unassembled WGS sequence"/>
</dbReference>
<dbReference type="AlphaFoldDB" id="A0A420WEP5"/>
<dbReference type="InParanoid" id="A0A420WEP5"/>
<feature type="compositionally biased region" description="Low complexity" evidence="1">
    <location>
        <begin position="139"/>
        <end position="158"/>
    </location>
</feature>
<evidence type="ECO:0000313" key="4">
    <source>
        <dbReference type="EMBL" id="RKQ69450.1"/>
    </source>
</evidence>
<dbReference type="GO" id="GO:0015288">
    <property type="term" value="F:porin activity"/>
    <property type="evidence" value="ECO:0007669"/>
    <property type="project" value="InterPro"/>
</dbReference>
<evidence type="ECO:0000256" key="2">
    <source>
        <dbReference type="SAM" id="Phobius"/>
    </source>
</evidence>
<evidence type="ECO:0000259" key="3">
    <source>
        <dbReference type="Pfam" id="PF13609"/>
    </source>
</evidence>
<feature type="compositionally biased region" description="Low complexity" evidence="1">
    <location>
        <begin position="53"/>
        <end position="97"/>
    </location>
</feature>
<proteinExistence type="predicted"/>
<reference evidence="4 5" key="1">
    <citation type="submission" date="2018-10" db="EMBL/GenBank/DDBJ databases">
        <title>Genomic Encyclopedia of Type Strains, Phase IV (KMG-IV): sequencing the most valuable type-strain genomes for metagenomic binning, comparative biology and taxonomic classification.</title>
        <authorList>
            <person name="Goeker M."/>
        </authorList>
    </citation>
    <scope>NUCLEOTIDE SEQUENCE [LARGE SCALE GENOMIC DNA]</scope>
    <source>
        <strain evidence="4 5">DSM 22008</strain>
    </source>
</reference>
<feature type="compositionally biased region" description="Polar residues" evidence="1">
    <location>
        <begin position="98"/>
        <end position="127"/>
    </location>
</feature>
<dbReference type="Pfam" id="PF13609">
    <property type="entry name" value="Porin_4"/>
    <property type="match status" value="1"/>
</dbReference>
<keyword evidence="5" id="KW-1185">Reference proteome</keyword>
<dbReference type="RefSeq" id="WP_121102159.1">
    <property type="nucleotide sequence ID" value="NZ_RBII01000002.1"/>
</dbReference>
<feature type="region of interest" description="Disordered" evidence="1">
    <location>
        <begin position="45"/>
        <end position="219"/>
    </location>
</feature>
<keyword evidence="2" id="KW-0472">Membrane</keyword>
<feature type="compositionally biased region" description="Polar residues" evidence="1">
    <location>
        <begin position="159"/>
        <end position="176"/>
    </location>
</feature>
<dbReference type="EMBL" id="RBII01000002">
    <property type="protein sequence ID" value="RKQ69450.1"/>
    <property type="molecule type" value="Genomic_DNA"/>
</dbReference>
<feature type="compositionally biased region" description="Polar residues" evidence="1">
    <location>
        <begin position="191"/>
        <end position="217"/>
    </location>
</feature>
<dbReference type="SUPFAM" id="SSF56935">
    <property type="entry name" value="Porins"/>
    <property type="match status" value="1"/>
</dbReference>
<protein>
    <submittedName>
        <fullName evidence="4">Porin-like protein</fullName>
    </submittedName>
</protein>
<comment type="caution">
    <text evidence="4">The sequence shown here is derived from an EMBL/GenBank/DDBJ whole genome shotgun (WGS) entry which is preliminary data.</text>
</comment>
<dbReference type="Gene3D" id="2.40.160.10">
    <property type="entry name" value="Porin"/>
    <property type="match status" value="1"/>
</dbReference>
<keyword evidence="2" id="KW-0812">Transmembrane</keyword>
<feature type="transmembrane region" description="Helical" evidence="2">
    <location>
        <begin position="20"/>
        <end position="37"/>
    </location>
</feature>
<dbReference type="InterPro" id="IPR033900">
    <property type="entry name" value="Gram_neg_porin_domain"/>
</dbReference>